<dbReference type="InterPro" id="IPR042222">
    <property type="entry name" value="Dynein_2_N"/>
</dbReference>
<evidence type="ECO:0000256" key="5">
    <source>
        <dbReference type="ARBA" id="ARBA00022840"/>
    </source>
</evidence>
<dbReference type="GO" id="GO:0005524">
    <property type="term" value="F:ATP binding"/>
    <property type="evidence" value="ECO:0007669"/>
    <property type="project" value="UniProtKB-KW"/>
</dbReference>
<dbReference type="PANTHER" id="PTHR22878">
    <property type="entry name" value="DYNEIN HEAVY CHAIN 6, AXONEMAL-LIKE-RELATED"/>
    <property type="match status" value="1"/>
</dbReference>
<evidence type="ECO:0000256" key="11">
    <source>
        <dbReference type="ARBA" id="ARBA00023273"/>
    </source>
</evidence>
<dbReference type="GO" id="GO:0005930">
    <property type="term" value="C:axoneme"/>
    <property type="evidence" value="ECO:0007669"/>
    <property type="project" value="UniProtKB-SubCell"/>
</dbReference>
<evidence type="ECO:0000256" key="6">
    <source>
        <dbReference type="ARBA" id="ARBA00023017"/>
    </source>
</evidence>
<dbReference type="GO" id="GO:0051959">
    <property type="term" value="F:dynein light intermediate chain binding"/>
    <property type="evidence" value="ECO:0007669"/>
    <property type="project" value="InterPro"/>
</dbReference>
<keyword evidence="3" id="KW-0493">Microtubule</keyword>
<dbReference type="GO" id="GO:0030286">
    <property type="term" value="C:dynein complex"/>
    <property type="evidence" value="ECO:0007669"/>
    <property type="project" value="UniProtKB-KW"/>
</dbReference>
<reference evidence="14" key="1">
    <citation type="submission" date="2021-02" db="EMBL/GenBank/DDBJ databases">
        <authorList>
            <person name="Dougan E. K."/>
            <person name="Rhodes N."/>
            <person name="Thang M."/>
            <person name="Chan C."/>
        </authorList>
    </citation>
    <scope>NUCLEOTIDE SEQUENCE</scope>
</reference>
<feature type="domain" description="Dynein heavy chain linker" evidence="13">
    <location>
        <begin position="604"/>
        <end position="932"/>
    </location>
</feature>
<evidence type="ECO:0000256" key="3">
    <source>
        <dbReference type="ARBA" id="ARBA00022701"/>
    </source>
</evidence>
<keyword evidence="5" id="KW-0067">ATP-binding</keyword>
<evidence type="ECO:0000256" key="2">
    <source>
        <dbReference type="ARBA" id="ARBA00022490"/>
    </source>
</evidence>
<dbReference type="Proteomes" id="UP000601435">
    <property type="component" value="Unassembled WGS sequence"/>
</dbReference>
<evidence type="ECO:0000256" key="12">
    <source>
        <dbReference type="SAM" id="Coils"/>
    </source>
</evidence>
<keyword evidence="11" id="KW-0966">Cell projection</keyword>
<dbReference type="InterPro" id="IPR026983">
    <property type="entry name" value="DHC"/>
</dbReference>
<evidence type="ECO:0000256" key="8">
    <source>
        <dbReference type="ARBA" id="ARBA00023069"/>
    </source>
</evidence>
<evidence type="ECO:0000256" key="4">
    <source>
        <dbReference type="ARBA" id="ARBA00022741"/>
    </source>
</evidence>
<comment type="subcellular location">
    <subcellularLocation>
        <location evidence="1">Cytoplasm</location>
        <location evidence="1">Cytoskeleton</location>
        <location evidence="1">Cilium axoneme</location>
    </subcellularLocation>
</comment>
<dbReference type="GO" id="GO:0007018">
    <property type="term" value="P:microtubule-based movement"/>
    <property type="evidence" value="ECO:0007669"/>
    <property type="project" value="InterPro"/>
</dbReference>
<dbReference type="FunFam" id="1.10.287.2620:FF:000002">
    <property type="entry name" value="Dynein heavy chain 2, axonemal"/>
    <property type="match status" value="1"/>
</dbReference>
<comment type="caution">
    <text evidence="14">The sequence shown here is derived from an EMBL/GenBank/DDBJ whole genome shotgun (WGS) entry which is preliminary data.</text>
</comment>
<organism evidence="14 15">
    <name type="scientific">Symbiodinium necroappetens</name>
    <dbReference type="NCBI Taxonomy" id="1628268"/>
    <lineage>
        <taxon>Eukaryota</taxon>
        <taxon>Sar</taxon>
        <taxon>Alveolata</taxon>
        <taxon>Dinophyceae</taxon>
        <taxon>Suessiales</taxon>
        <taxon>Symbiodiniaceae</taxon>
        <taxon>Symbiodinium</taxon>
    </lineage>
</organism>
<dbReference type="Gene3D" id="1.20.140.100">
    <property type="entry name" value="Dynein heavy chain, N-terminal domain 2"/>
    <property type="match status" value="1"/>
</dbReference>
<evidence type="ECO:0000256" key="9">
    <source>
        <dbReference type="ARBA" id="ARBA00023175"/>
    </source>
</evidence>
<gene>
    <name evidence="14" type="primary">Dnah7</name>
    <name evidence="14" type="ORF">SNEC2469_LOCUS26436</name>
</gene>
<keyword evidence="7 12" id="KW-0175">Coiled coil</keyword>
<evidence type="ECO:0000256" key="10">
    <source>
        <dbReference type="ARBA" id="ARBA00023212"/>
    </source>
</evidence>
<dbReference type="OrthoDB" id="408888at2759"/>
<keyword evidence="10" id="KW-0206">Cytoskeleton</keyword>
<proteinExistence type="predicted"/>
<keyword evidence="8" id="KW-0969">Cilium</keyword>
<evidence type="ECO:0000256" key="1">
    <source>
        <dbReference type="ARBA" id="ARBA00004430"/>
    </source>
</evidence>
<keyword evidence="15" id="KW-1185">Reference proteome</keyword>
<evidence type="ECO:0000313" key="14">
    <source>
        <dbReference type="EMBL" id="CAE7851651.1"/>
    </source>
</evidence>
<keyword evidence="4" id="KW-0547">Nucleotide-binding</keyword>
<dbReference type="Gene3D" id="1.10.287.2620">
    <property type="match status" value="1"/>
</dbReference>
<keyword evidence="9" id="KW-0505">Motor protein</keyword>
<dbReference type="Pfam" id="PF08393">
    <property type="entry name" value="DHC_N2"/>
    <property type="match status" value="1"/>
</dbReference>
<dbReference type="PANTHER" id="PTHR22878:SF70">
    <property type="entry name" value="DYNEIN HEAVY CHAIN 2, AXONEMAL"/>
    <property type="match status" value="1"/>
</dbReference>
<dbReference type="GO" id="GO:0005874">
    <property type="term" value="C:microtubule"/>
    <property type="evidence" value="ECO:0007669"/>
    <property type="project" value="UniProtKB-KW"/>
</dbReference>
<accession>A0A813A2E9</accession>
<keyword evidence="6" id="KW-0243">Dynein</keyword>
<evidence type="ECO:0000259" key="13">
    <source>
        <dbReference type="Pfam" id="PF08393"/>
    </source>
</evidence>
<sequence>MDEEIREAQISRFKFFEVLHRYHHYLETIPTSYLAPFSQAWTNNILRLVGQSLGDLPEPSDLMDEMWQEVLQEYHGALRKVVAEHALSEQLRQRTGVLFVPNPVPLWGTRPFIGIEGTAGGLPKNWESIAKAIAATDLLPCSPASLRLLDLWFCKYHHLRLVDLPEPGSLLDLQSFCRAQAQKMQHVRERLETEWLLEAMEILEHSQDTFPCTLLSIQLRSVVDQSIDAFVSFFDRFGCRENEAFLWVGLEADGPEIKFTTSLEEVEICLLQVFKNFVVSLNDLRLPARYNEQNSVQLWNVSLEETYVQQAGERVALTMRKNLAALIEALAPFDAFKHLLVEDARIKKLSEDSLTQEHVMNEVKTLRATQATIRAHSLEEIYLPMVSIHCSEINETLCCKAEDAIHILMEAVLRNLLSRNEQLCKSFEMVVNQMVKKPTSEMELVDLEMYVEEFRASGLFELLKEFDSIREWLSFLFRCENELLLTLLQERHFQVIYDSAIWVSSINERVCEREVNLKREREALESKFKEQRNKFLEDLEGYNAQVEQFKDCGNLRQVDEYLERIQALKTNFSKAHIEAEKLNAKERRFGWEVRSPFEQLKRGEQALEPYHSLWTLAYNMDRSMRAWLKGPLFSLDPAKVEVEVRGMRKEAARMREVFLAGGGRVYPDEMALNIQLKTADDEDHNDQVLPMPVQVAQQLSSQAAVMHDSHLKLLYSLCNRCLQARHWEQISNIIGFPLEPDNSFTLTKAIEMELGDYTEELQELSDGATKEHAIELGMDTMEEEWRGLRFDLEPSNGTFVVSKRCLEELQAVVKDHQSRTGEMLRSSHVQALLPRLQDWEEWLGRMFGILERLVVLQTLWKHLEPFFTGRDIYRQMPAEIQTFRRVDKFWRQLLQVVSQQSLAGDISRIPTLTEQLQDACTKLENIKQGLQEDAPWACAPSES</sequence>
<protein>
    <submittedName>
        <fullName evidence="14">Dnah7 protein</fullName>
    </submittedName>
</protein>
<dbReference type="GO" id="GO:0045505">
    <property type="term" value="F:dynein intermediate chain binding"/>
    <property type="evidence" value="ECO:0007669"/>
    <property type="project" value="InterPro"/>
</dbReference>
<dbReference type="InterPro" id="IPR013602">
    <property type="entry name" value="Dynein_heavy_linker"/>
</dbReference>
<feature type="coiled-coil region" evidence="12">
    <location>
        <begin position="507"/>
        <end position="534"/>
    </location>
</feature>
<keyword evidence="2" id="KW-0963">Cytoplasm</keyword>
<name>A0A813A2E9_9DINO</name>
<dbReference type="AlphaFoldDB" id="A0A813A2E9"/>
<evidence type="ECO:0000313" key="15">
    <source>
        <dbReference type="Proteomes" id="UP000601435"/>
    </source>
</evidence>
<dbReference type="EMBL" id="CAJNJA010053820">
    <property type="protein sequence ID" value="CAE7851651.1"/>
    <property type="molecule type" value="Genomic_DNA"/>
</dbReference>
<evidence type="ECO:0000256" key="7">
    <source>
        <dbReference type="ARBA" id="ARBA00023054"/>
    </source>
</evidence>